<dbReference type="PANTHER" id="PTHR37984">
    <property type="entry name" value="PROTEIN CBG26694"/>
    <property type="match status" value="1"/>
</dbReference>
<evidence type="ECO:0000313" key="3">
    <source>
        <dbReference type="Proteomes" id="UP000036403"/>
    </source>
</evidence>
<dbReference type="PaxDb" id="67767-A0A0J7KQY1"/>
<feature type="compositionally biased region" description="Basic and acidic residues" evidence="1">
    <location>
        <begin position="35"/>
        <end position="59"/>
    </location>
</feature>
<gene>
    <name evidence="2" type="ORF">RF55_7277</name>
</gene>
<comment type="caution">
    <text evidence="2">The sequence shown here is derived from an EMBL/GenBank/DDBJ whole genome shotgun (WGS) entry which is preliminary data.</text>
</comment>
<evidence type="ECO:0000313" key="2">
    <source>
        <dbReference type="EMBL" id="KMQ92701.1"/>
    </source>
</evidence>
<accession>A0A0J7KQY1</accession>
<dbReference type="PANTHER" id="PTHR37984:SF11">
    <property type="entry name" value="INTEGRASE CATALYTIC DOMAIN-CONTAINING PROTEIN"/>
    <property type="match status" value="1"/>
</dbReference>
<dbReference type="InterPro" id="IPR050951">
    <property type="entry name" value="Retrovirus_Pol_polyprotein"/>
</dbReference>
<reference evidence="2 3" key="1">
    <citation type="submission" date="2015-04" db="EMBL/GenBank/DDBJ databases">
        <title>Lasius niger genome sequencing.</title>
        <authorList>
            <person name="Konorov E.A."/>
            <person name="Nikitin M.A."/>
            <person name="Kirill M.V."/>
            <person name="Chang P."/>
        </authorList>
    </citation>
    <scope>NUCLEOTIDE SEQUENCE [LARGE SCALE GENOMIC DNA]</scope>
    <source>
        <tissue evidence="2">Whole</tissue>
    </source>
</reference>
<name>A0A0J7KQY1_LASNI</name>
<organism evidence="2 3">
    <name type="scientific">Lasius niger</name>
    <name type="common">Black garden ant</name>
    <dbReference type="NCBI Taxonomy" id="67767"/>
    <lineage>
        <taxon>Eukaryota</taxon>
        <taxon>Metazoa</taxon>
        <taxon>Ecdysozoa</taxon>
        <taxon>Arthropoda</taxon>
        <taxon>Hexapoda</taxon>
        <taxon>Insecta</taxon>
        <taxon>Pterygota</taxon>
        <taxon>Neoptera</taxon>
        <taxon>Endopterygota</taxon>
        <taxon>Hymenoptera</taxon>
        <taxon>Apocrita</taxon>
        <taxon>Aculeata</taxon>
        <taxon>Formicoidea</taxon>
        <taxon>Formicidae</taxon>
        <taxon>Formicinae</taxon>
        <taxon>Lasius</taxon>
        <taxon>Lasius</taxon>
    </lineage>
</organism>
<keyword evidence="3" id="KW-1185">Reference proteome</keyword>
<dbReference type="Proteomes" id="UP000036403">
    <property type="component" value="Unassembled WGS sequence"/>
</dbReference>
<evidence type="ECO:0000256" key="1">
    <source>
        <dbReference type="SAM" id="MobiDB-lite"/>
    </source>
</evidence>
<dbReference type="AlphaFoldDB" id="A0A0J7KQY1"/>
<feature type="region of interest" description="Disordered" evidence="1">
    <location>
        <begin position="30"/>
        <end position="59"/>
    </location>
</feature>
<dbReference type="OrthoDB" id="7696944at2759"/>
<protein>
    <submittedName>
        <fullName evidence="2">Uncharacterized protein</fullName>
    </submittedName>
</protein>
<proteinExistence type="predicted"/>
<sequence>MYNSTPHSVTGKSPSELFFRRKFRDKIPSVLDIENQDKDSETRDKDKIQKEKGKNYSDLKRRATENTILKGDKVYIENMIKGNKLTPNFNPTPHTVTERKGNEYKVKNDETGQEYWRNIVHLKKVEGEWKICKEKEMENNTTSEEGKKEEDS</sequence>
<dbReference type="EMBL" id="LBMM01004209">
    <property type="protein sequence ID" value="KMQ92701.1"/>
    <property type="molecule type" value="Genomic_DNA"/>
</dbReference>